<accession>A0ABY2GVP4</accession>
<sequence length="271" mass="29915">MVDAIKDLGAGPTVDVPSIADITGATRGDADSEAIVTMAAWDTWILTQISRWLLPWTTKIEGAAEYQIALRKHAINGKQLAQAIKAGYEYVKVQMEVVHYNKQRTFTTRHQAEAKLYDRLMALRTGLVIELQNMIWGCRSWALADSTAVPDSTKPIEEYESDLSVITRDMGRLMSSIPATFKALGIPTKAKILDPTLRGALPNASAAKGEDGTVVVHLQITTSGIYQDIQDGQVFRFANLTQVRQCSYELKANWRTGADEGRSHLCDEISC</sequence>
<dbReference type="RefSeq" id="XP_073555491.1">
    <property type="nucleotide sequence ID" value="XM_073706061.1"/>
</dbReference>
<comment type="caution">
    <text evidence="1">The sequence shown here is derived from an EMBL/GenBank/DDBJ whole genome shotgun (WGS) entry which is preliminary data.</text>
</comment>
<dbReference type="Proteomes" id="UP001642720">
    <property type="component" value="Unassembled WGS sequence"/>
</dbReference>
<evidence type="ECO:0000313" key="2">
    <source>
        <dbReference type="Proteomes" id="UP001642720"/>
    </source>
</evidence>
<reference evidence="1 2" key="1">
    <citation type="submission" date="2018-01" db="EMBL/GenBank/DDBJ databases">
        <title>Genome characterization of the sugarcane-associated fungus Trichoderma ghanense CCMA-1212 and their application in lignocelulose bioconversion.</title>
        <authorList>
            <person name="Steindorff A.S."/>
            <person name="Mendes T.D."/>
            <person name="Vilela E.S.D."/>
            <person name="Rodrigues D.S."/>
            <person name="Formighieri E.F."/>
            <person name="Melo I.S."/>
            <person name="Favaro L.C.L."/>
        </authorList>
    </citation>
    <scope>NUCLEOTIDE SEQUENCE [LARGE SCALE GENOMIC DNA]</scope>
    <source>
        <strain evidence="1 2">CCMA-1212</strain>
    </source>
</reference>
<dbReference type="PANTHER" id="PTHR34714:SF2">
    <property type="entry name" value="EGF-LIKE DOMAIN-CONTAINING PROTEIN"/>
    <property type="match status" value="1"/>
</dbReference>
<protein>
    <submittedName>
        <fullName evidence="1">Uncharacterized protein</fullName>
    </submittedName>
</protein>
<organism evidence="1 2">
    <name type="scientific">Trichoderma ghanense</name>
    <dbReference type="NCBI Taxonomy" id="65468"/>
    <lineage>
        <taxon>Eukaryota</taxon>
        <taxon>Fungi</taxon>
        <taxon>Dikarya</taxon>
        <taxon>Ascomycota</taxon>
        <taxon>Pezizomycotina</taxon>
        <taxon>Sordariomycetes</taxon>
        <taxon>Hypocreomycetidae</taxon>
        <taxon>Hypocreales</taxon>
        <taxon>Hypocreaceae</taxon>
        <taxon>Trichoderma</taxon>
    </lineage>
</organism>
<name>A0ABY2GVP4_9HYPO</name>
<dbReference type="GeneID" id="300580511"/>
<evidence type="ECO:0000313" key="1">
    <source>
        <dbReference type="EMBL" id="TFA99289.1"/>
    </source>
</evidence>
<dbReference type="PANTHER" id="PTHR34714">
    <property type="entry name" value="EGF-LIKE DOMAIN-CONTAINING PROTEIN"/>
    <property type="match status" value="1"/>
</dbReference>
<keyword evidence="2" id="KW-1185">Reference proteome</keyword>
<proteinExistence type="predicted"/>
<dbReference type="EMBL" id="PPTA01000015">
    <property type="protein sequence ID" value="TFA99289.1"/>
    <property type="molecule type" value="Genomic_DNA"/>
</dbReference>
<gene>
    <name evidence="1" type="ORF">CCMA1212_008959</name>
</gene>